<dbReference type="PROSITE" id="PS51463">
    <property type="entry name" value="P_GLUCOSE_ISOMERASE_3"/>
    <property type="match status" value="1"/>
</dbReference>
<dbReference type="SUPFAM" id="SSF53697">
    <property type="entry name" value="SIS domain"/>
    <property type="match status" value="1"/>
</dbReference>
<dbReference type="PROSITE" id="PS51464">
    <property type="entry name" value="SIS"/>
    <property type="match status" value="1"/>
</dbReference>
<proteinExistence type="predicted"/>
<dbReference type="Pfam" id="PF00342">
    <property type="entry name" value="PGI"/>
    <property type="match status" value="1"/>
</dbReference>
<evidence type="ECO:0000313" key="5">
    <source>
        <dbReference type="EMBL" id="MBL3679314.1"/>
    </source>
</evidence>
<keyword evidence="6" id="KW-1185">Reference proteome</keyword>
<dbReference type="PANTHER" id="PTHR11469">
    <property type="entry name" value="GLUCOSE-6-PHOSPHATE ISOMERASE"/>
    <property type="match status" value="1"/>
</dbReference>
<feature type="domain" description="SIS" evidence="4">
    <location>
        <begin position="67"/>
        <end position="211"/>
    </location>
</feature>
<dbReference type="GO" id="GO:0016853">
    <property type="term" value="F:isomerase activity"/>
    <property type="evidence" value="ECO:0007669"/>
    <property type="project" value="UniProtKB-KW"/>
</dbReference>
<evidence type="ECO:0000256" key="1">
    <source>
        <dbReference type="ARBA" id="ARBA00022432"/>
    </source>
</evidence>
<protein>
    <submittedName>
        <fullName evidence="5">Glucose-6-phosphate isomerase</fullName>
    </submittedName>
</protein>
<keyword evidence="3 5" id="KW-0413">Isomerase</keyword>
<gene>
    <name evidence="5" type="ORF">D3230_08375</name>
</gene>
<sequence length="551" mass="56533">MAITLGASAPSTTAHRILNRLVSDRVASRVFARDASLWSDSAQVTNRLGWTDFEANARAAIADAEQIRDELRSAGIDRVVLCGMGGSSLAPEVIARWSGTPLTVIDSTHPGFLAAELTSDLSRTLVVVSSKSGSTIETMSHRAAFAAAFTAAGIDPAERILVITDPGSPLERSARDAGQRVCFADPDVGGRFSALTAFGLVPTALAGVDVRELLDDACAARELLMSDDPANPALRLAAEIAAGLPSRFVLGIAEAPGTDWGLGSWIEQLVAESTGKYGHGVFPIALPRTAPEFAAPPANLIRVRLGASEAAEVAQAGAELTVAASLGAQFLLWEVATAVLGHLLGIDPFDQPDVESAKLAARAVLEHPEDSGSAGKATPIAELSAVLVAAPPKSLRGAAADLPDTAAELLTALQAAVPPGGYLAVQAYLDPSGGSASALAALRDALAQRLGVPVSLGWGPRYLHSVGQLHKGGPALGAFLQLIDTAAPDLAIPGSDSGFGTLIAAQARGDRKVLSGRGRAVFALGSPDPAALIPELIDAVSAWEPVVPEPR</sequence>
<dbReference type="InterPro" id="IPR001672">
    <property type="entry name" value="G6P_Isomerase"/>
</dbReference>
<evidence type="ECO:0000256" key="3">
    <source>
        <dbReference type="ARBA" id="ARBA00023235"/>
    </source>
</evidence>
<keyword evidence="2" id="KW-0324">Glycolysis</keyword>
<dbReference type="InterPro" id="IPR046348">
    <property type="entry name" value="SIS_dom_sf"/>
</dbReference>
<evidence type="ECO:0000259" key="4">
    <source>
        <dbReference type="PROSITE" id="PS51464"/>
    </source>
</evidence>
<organism evidence="5 6">
    <name type="scientific">Leucobacter chromiireducens subsp. solipictus</name>
    <dbReference type="NCBI Taxonomy" id="398235"/>
    <lineage>
        <taxon>Bacteria</taxon>
        <taxon>Bacillati</taxon>
        <taxon>Actinomycetota</taxon>
        <taxon>Actinomycetes</taxon>
        <taxon>Micrococcales</taxon>
        <taxon>Microbacteriaceae</taxon>
        <taxon>Leucobacter</taxon>
    </lineage>
</organism>
<keyword evidence="1" id="KW-0312">Gluconeogenesis</keyword>
<dbReference type="RefSeq" id="WP_202344593.1">
    <property type="nucleotide sequence ID" value="NZ_BAAAPI010000015.1"/>
</dbReference>
<evidence type="ECO:0000313" key="6">
    <source>
        <dbReference type="Proteomes" id="UP001645859"/>
    </source>
</evidence>
<dbReference type="InterPro" id="IPR001347">
    <property type="entry name" value="SIS_dom"/>
</dbReference>
<accession>A0ABS1SFI1</accession>
<name>A0ABS1SFI1_9MICO</name>
<evidence type="ECO:0000256" key="2">
    <source>
        <dbReference type="ARBA" id="ARBA00023152"/>
    </source>
</evidence>
<dbReference type="Proteomes" id="UP001645859">
    <property type="component" value="Unassembled WGS sequence"/>
</dbReference>
<dbReference type="EMBL" id="QYAC01000004">
    <property type="protein sequence ID" value="MBL3679314.1"/>
    <property type="molecule type" value="Genomic_DNA"/>
</dbReference>
<dbReference type="PANTHER" id="PTHR11469:SF1">
    <property type="entry name" value="GLUCOSE-6-PHOSPHATE ISOMERASE"/>
    <property type="match status" value="1"/>
</dbReference>
<comment type="caution">
    <text evidence="5">The sequence shown here is derived from an EMBL/GenBank/DDBJ whole genome shotgun (WGS) entry which is preliminary data.</text>
</comment>
<dbReference type="Gene3D" id="3.40.50.10490">
    <property type="entry name" value="Glucose-6-phosphate isomerase like protein, domain 1"/>
    <property type="match status" value="3"/>
</dbReference>
<reference evidence="5 6" key="1">
    <citation type="submission" date="2018-09" db="EMBL/GenBank/DDBJ databases">
        <title>Comparative genomics of Leucobacter spp.</title>
        <authorList>
            <person name="Reis A.C."/>
            <person name="Kolvenbach B.A."/>
            <person name="Corvini P.F.X."/>
            <person name="Nunes O.C."/>
        </authorList>
    </citation>
    <scope>NUCLEOTIDE SEQUENCE [LARGE SCALE GENOMIC DNA]</scope>
    <source>
        <strain evidence="5 6">TAN 31504</strain>
    </source>
</reference>